<organism evidence="1 2">
    <name type="scientific">Aliivibrio wodanis</name>
    <dbReference type="NCBI Taxonomy" id="80852"/>
    <lineage>
        <taxon>Bacteria</taxon>
        <taxon>Pseudomonadati</taxon>
        <taxon>Pseudomonadota</taxon>
        <taxon>Gammaproteobacteria</taxon>
        <taxon>Vibrionales</taxon>
        <taxon>Vibrionaceae</taxon>
        <taxon>Aliivibrio</taxon>
    </lineage>
</organism>
<protein>
    <submittedName>
        <fullName evidence="1">Uncharacterized protein</fullName>
    </submittedName>
</protein>
<name>A0A090I853_9GAMM</name>
<dbReference type="Proteomes" id="UP000032427">
    <property type="component" value="Plasmid pAWOD920"/>
</dbReference>
<geneLocation type="plasmid" evidence="1 2">
    <name>pAWOD920</name>
</geneLocation>
<dbReference type="PATRIC" id="fig|80852.17.peg.4207"/>
<dbReference type="HOGENOM" id="CLU_2614162_0_0_6"/>
<dbReference type="AlphaFoldDB" id="A0A090I853"/>
<keyword evidence="1" id="KW-0614">Plasmid</keyword>
<sequence length="78" mass="8838">MGYSAIRFQMSDEVKRLSNNDIDKLVISYHVKDLKRYLKGGETEEGAKCSCNILRQLGMTPFQIAKAAKCKLINLPFV</sequence>
<dbReference type="EMBL" id="LN554848">
    <property type="protein sequence ID" value="CED57970.1"/>
    <property type="molecule type" value="Genomic_DNA"/>
</dbReference>
<reference evidence="2" key="1">
    <citation type="submission" date="2014-09" db="EMBL/GenBank/DDBJ databases">
        <authorList>
            <person name="Hjerde E."/>
        </authorList>
    </citation>
    <scope>NUCLEOTIDE SEQUENCE [LARGE SCALE GENOMIC DNA]</scope>
    <source>
        <strain evidence="2">06/09/139</strain>
        <plasmid evidence="2">pAWOD920</plasmid>
    </source>
</reference>
<evidence type="ECO:0000313" key="1">
    <source>
        <dbReference type="EMBL" id="CED57970.1"/>
    </source>
</evidence>
<evidence type="ECO:0000313" key="2">
    <source>
        <dbReference type="Proteomes" id="UP000032427"/>
    </source>
</evidence>
<accession>A0A090I853</accession>
<dbReference type="GeneID" id="28543615"/>
<dbReference type="KEGG" id="awd:AWOD_p920_44"/>
<keyword evidence="2" id="KW-1185">Reference proteome</keyword>
<gene>
    <name evidence="1" type="ORF">AWOD_p920_44</name>
</gene>
<proteinExistence type="predicted"/>
<dbReference type="OrthoDB" id="5923133at2"/>